<evidence type="ECO:0000256" key="5">
    <source>
        <dbReference type="RuleBase" id="RU362057"/>
    </source>
</evidence>
<dbReference type="EC" id="2.4.1.-" evidence="5"/>
<proteinExistence type="inferred from homology"/>
<accession>A0A7I8LKJ4</accession>
<evidence type="ECO:0000256" key="4">
    <source>
        <dbReference type="RuleBase" id="RU003718"/>
    </source>
</evidence>
<keyword evidence="7" id="KW-1185">Reference proteome</keyword>
<dbReference type="PANTHER" id="PTHR11926:SF1494">
    <property type="entry name" value="FLAVONOL 3-O-GLUCOSYLTRANSFERASE UGT76E12-RELATED"/>
    <property type="match status" value="1"/>
</dbReference>
<dbReference type="OrthoDB" id="5835829at2759"/>
<dbReference type="FunFam" id="3.40.50.2000:FF:000056">
    <property type="entry name" value="Glycosyltransferase"/>
    <property type="match status" value="1"/>
</dbReference>
<keyword evidence="2 4" id="KW-0328">Glycosyltransferase</keyword>
<dbReference type="Pfam" id="PF00201">
    <property type="entry name" value="UDPGT"/>
    <property type="match status" value="1"/>
</dbReference>
<evidence type="ECO:0000256" key="3">
    <source>
        <dbReference type="ARBA" id="ARBA00022679"/>
    </source>
</evidence>
<dbReference type="InterPro" id="IPR035595">
    <property type="entry name" value="UDP_glycos_trans_CS"/>
</dbReference>
<dbReference type="InterPro" id="IPR002213">
    <property type="entry name" value="UDP_glucos_trans"/>
</dbReference>
<evidence type="ECO:0000313" key="6">
    <source>
        <dbReference type="EMBL" id="CAA7410603.1"/>
    </source>
</evidence>
<organism evidence="6 7">
    <name type="scientific">Spirodela intermedia</name>
    <name type="common">Intermediate duckweed</name>
    <dbReference type="NCBI Taxonomy" id="51605"/>
    <lineage>
        <taxon>Eukaryota</taxon>
        <taxon>Viridiplantae</taxon>
        <taxon>Streptophyta</taxon>
        <taxon>Embryophyta</taxon>
        <taxon>Tracheophyta</taxon>
        <taxon>Spermatophyta</taxon>
        <taxon>Magnoliopsida</taxon>
        <taxon>Liliopsida</taxon>
        <taxon>Araceae</taxon>
        <taxon>Lemnoideae</taxon>
        <taxon>Spirodela</taxon>
    </lineage>
</organism>
<gene>
    <name evidence="6" type="ORF">SI8410_18021281</name>
</gene>
<dbReference type="SUPFAM" id="SSF53756">
    <property type="entry name" value="UDP-Glycosyltransferase/glycogen phosphorylase"/>
    <property type="match status" value="1"/>
</dbReference>
<dbReference type="AlphaFoldDB" id="A0A7I8LKJ4"/>
<reference evidence="6" key="1">
    <citation type="submission" date="2020-02" db="EMBL/GenBank/DDBJ databases">
        <authorList>
            <person name="Scholz U."/>
            <person name="Mascher M."/>
            <person name="Fiebig A."/>
        </authorList>
    </citation>
    <scope>NUCLEOTIDE SEQUENCE</scope>
</reference>
<protein>
    <recommendedName>
        <fullName evidence="5">Glycosyltransferase</fullName>
        <ecNumber evidence="5">2.4.1.-</ecNumber>
    </recommendedName>
</protein>
<comment type="similarity">
    <text evidence="1 4">Belongs to the UDP-glycosyltransferase family.</text>
</comment>
<dbReference type="EMBL" id="LR746281">
    <property type="protein sequence ID" value="CAA7410603.1"/>
    <property type="molecule type" value="Genomic_DNA"/>
</dbReference>
<keyword evidence="3 4" id="KW-0808">Transferase</keyword>
<dbReference type="PANTHER" id="PTHR11926">
    <property type="entry name" value="GLUCOSYL/GLUCURONOSYL TRANSFERASES"/>
    <property type="match status" value="1"/>
</dbReference>
<dbReference type="Proteomes" id="UP000663760">
    <property type="component" value="Chromosome 18"/>
</dbReference>
<evidence type="ECO:0000256" key="2">
    <source>
        <dbReference type="ARBA" id="ARBA00022676"/>
    </source>
</evidence>
<dbReference type="CDD" id="cd03784">
    <property type="entry name" value="GT1_Gtf-like"/>
    <property type="match status" value="1"/>
</dbReference>
<dbReference type="PROSITE" id="PS00375">
    <property type="entry name" value="UDPGT"/>
    <property type="match status" value="1"/>
</dbReference>
<sequence>MQGEGEKKGHAVVIPYPLQGHVIPAVHLAIKLATEGLTVTFVNTEAVHRRTSTARHTAAAGSGDDDDIFEGVRSAAGLDIRYELVSDGLPADFDRSSNHDQFMLALLHVSSAHVESLLRRISCRHPPPTCLIADTFFVWPAALSSKFGLLHASFWTEPALVFSLYYHLDLLRYYGHFASSENNREDAIDYVPGVGAMDPGDLMSYLQEKDTSSVVHQIIFRAFEGAKAADLVLCNTAEELEPATVAALRREKPFYTVGPLFPAGFPTSPVKTSMWPEANCAQWLATRPRGTVLYVSFGSYAQLRRGDLEEIAMGVLQSGVSFLWALRPGIAGAGEGEPLPLALAEGGGGGRGLVVPWCNQAAVLSNDAVGGFLSHCGWNSVLESIWCGVPLLCFPLLTDQFTNRKLVVDEWRIGLEVSGRGSAARREEVARKIGLLMGGGAARDSLDAAMKEARGALASAGGSSRRNLDQFILDLKAR</sequence>
<dbReference type="GO" id="GO:0080043">
    <property type="term" value="F:quercetin 3-O-glucosyltransferase activity"/>
    <property type="evidence" value="ECO:0007669"/>
    <property type="project" value="TreeGrafter"/>
</dbReference>
<evidence type="ECO:0000256" key="1">
    <source>
        <dbReference type="ARBA" id="ARBA00009995"/>
    </source>
</evidence>
<dbReference type="GO" id="GO:0080044">
    <property type="term" value="F:quercetin 7-O-glucosyltransferase activity"/>
    <property type="evidence" value="ECO:0007669"/>
    <property type="project" value="TreeGrafter"/>
</dbReference>
<evidence type="ECO:0000313" key="7">
    <source>
        <dbReference type="Proteomes" id="UP000663760"/>
    </source>
</evidence>
<dbReference type="Gene3D" id="3.40.50.2000">
    <property type="entry name" value="Glycogen Phosphorylase B"/>
    <property type="match status" value="2"/>
</dbReference>
<name>A0A7I8LKJ4_SPIIN</name>